<keyword evidence="4 5" id="KW-0472">Membrane</keyword>
<evidence type="ECO:0000256" key="3">
    <source>
        <dbReference type="ARBA" id="ARBA00022989"/>
    </source>
</evidence>
<dbReference type="SUPFAM" id="SSF103473">
    <property type="entry name" value="MFS general substrate transporter"/>
    <property type="match status" value="1"/>
</dbReference>
<evidence type="ECO:0000313" key="8">
    <source>
        <dbReference type="Proteomes" id="UP001159405"/>
    </source>
</evidence>
<feature type="transmembrane region" description="Helical" evidence="5">
    <location>
        <begin position="20"/>
        <end position="45"/>
    </location>
</feature>
<dbReference type="EMBL" id="CALNXK010000147">
    <property type="protein sequence ID" value="CAH3168949.1"/>
    <property type="molecule type" value="Genomic_DNA"/>
</dbReference>
<comment type="caution">
    <text evidence="7">The sequence shown here is derived from an EMBL/GenBank/DDBJ whole genome shotgun (WGS) entry which is preliminary data.</text>
</comment>
<feature type="transmembrane region" description="Helical" evidence="5">
    <location>
        <begin position="465"/>
        <end position="485"/>
    </location>
</feature>
<evidence type="ECO:0000256" key="4">
    <source>
        <dbReference type="ARBA" id="ARBA00023136"/>
    </source>
</evidence>
<dbReference type="InterPro" id="IPR036259">
    <property type="entry name" value="MFS_trans_sf"/>
</dbReference>
<dbReference type="InterPro" id="IPR005829">
    <property type="entry name" value="Sugar_transporter_CS"/>
</dbReference>
<dbReference type="InterPro" id="IPR005828">
    <property type="entry name" value="MFS_sugar_transport-like"/>
</dbReference>
<feature type="transmembrane region" description="Helical" evidence="5">
    <location>
        <begin position="374"/>
        <end position="391"/>
    </location>
</feature>
<feature type="transmembrane region" description="Helical" evidence="5">
    <location>
        <begin position="150"/>
        <end position="168"/>
    </location>
</feature>
<comment type="subcellular location">
    <subcellularLocation>
        <location evidence="1">Membrane</location>
        <topology evidence="1">Multi-pass membrane protein</topology>
    </subcellularLocation>
</comment>
<dbReference type="CDD" id="cd17317">
    <property type="entry name" value="MFS_SLC22"/>
    <property type="match status" value="1"/>
</dbReference>
<protein>
    <recommendedName>
        <fullName evidence="6">Major facilitator superfamily (MFS) profile domain-containing protein</fullName>
    </recommendedName>
</protein>
<evidence type="ECO:0000313" key="7">
    <source>
        <dbReference type="EMBL" id="CAH3168949.1"/>
    </source>
</evidence>
<feature type="domain" description="Major facilitator superfamily (MFS) profile" evidence="6">
    <location>
        <begin position="22"/>
        <end position="490"/>
    </location>
</feature>
<feature type="transmembrane region" description="Helical" evidence="5">
    <location>
        <begin position="174"/>
        <end position="196"/>
    </location>
</feature>
<feature type="transmembrane region" description="Helical" evidence="5">
    <location>
        <begin position="208"/>
        <end position="231"/>
    </location>
</feature>
<accession>A0ABN8QRX4</accession>
<reference evidence="7 8" key="1">
    <citation type="submission" date="2022-05" db="EMBL/GenBank/DDBJ databases">
        <authorList>
            <consortium name="Genoscope - CEA"/>
            <person name="William W."/>
        </authorList>
    </citation>
    <scope>NUCLEOTIDE SEQUENCE [LARGE SCALE GENOMIC DNA]</scope>
</reference>
<evidence type="ECO:0000256" key="1">
    <source>
        <dbReference type="ARBA" id="ARBA00004141"/>
    </source>
</evidence>
<evidence type="ECO:0000256" key="2">
    <source>
        <dbReference type="ARBA" id="ARBA00022692"/>
    </source>
</evidence>
<feature type="non-terminal residue" evidence="7">
    <location>
        <position position="509"/>
    </location>
</feature>
<sequence length="509" mass="56681">MALDVDSILRRIGQFGPFQIRILAMFLFIFFPITFQTLIMVFVAYEPPWMCAQQSEPCVEFNRSSGRSAVYSTATKPSELYERRCTLERSDWKFANYNLYDGPHNTIVDEFDLVCSRGFLGWLANAMLFFGWAVGAIVLGLVADKFGRKSVLFPSVFVVLVVTFAMSFAKAFWIVAVCRAVIGFFEAGCFLSMFVLATELVGPEKRALAGTLVWFYFTAALMVLGLTAYFVRDWRTLLILSSAPWIFILVFWKFVPESVRWLLVKGQRDKAQAILQNVAKVNKKEMPSEDILVPVTTANKGVLELFKTWYLAKLSLIQIYVWFVNGMVYYGLSLSSGEFGGSIYLNFVLTSLVEIPGNILVIHNCNRFGRKKTTTAYMIAAGISVVAVSFIPHGTNNTGYIAGRVALGSLGKMFITTSFDSVYVFSAELFPTVVRNSGMGMVSVASRIGAASSPFVVQMTRINSVLPFAVMGALSFIGAIMCWVLPETQGKRTAEVMEDNEKKEGQLTC</sequence>
<keyword evidence="3 5" id="KW-1133">Transmembrane helix</keyword>
<dbReference type="PROSITE" id="PS50850">
    <property type="entry name" value="MFS"/>
    <property type="match status" value="1"/>
</dbReference>
<feature type="transmembrane region" description="Helical" evidence="5">
    <location>
        <begin position="119"/>
        <end position="143"/>
    </location>
</feature>
<keyword evidence="2 5" id="KW-0812">Transmembrane</keyword>
<dbReference type="Pfam" id="PF00083">
    <property type="entry name" value="Sugar_tr"/>
    <property type="match status" value="1"/>
</dbReference>
<dbReference type="Proteomes" id="UP001159405">
    <property type="component" value="Unassembled WGS sequence"/>
</dbReference>
<gene>
    <name evidence="7" type="ORF">PLOB_00009496</name>
</gene>
<feature type="transmembrane region" description="Helical" evidence="5">
    <location>
        <begin position="343"/>
        <end position="362"/>
    </location>
</feature>
<feature type="transmembrane region" description="Helical" evidence="5">
    <location>
        <begin position="310"/>
        <end position="331"/>
    </location>
</feature>
<dbReference type="PANTHER" id="PTHR24064">
    <property type="entry name" value="SOLUTE CARRIER FAMILY 22 MEMBER"/>
    <property type="match status" value="1"/>
</dbReference>
<name>A0ABN8QRX4_9CNID</name>
<dbReference type="InterPro" id="IPR020846">
    <property type="entry name" value="MFS_dom"/>
</dbReference>
<dbReference type="PROSITE" id="PS00216">
    <property type="entry name" value="SUGAR_TRANSPORT_1"/>
    <property type="match status" value="1"/>
</dbReference>
<evidence type="ECO:0000259" key="6">
    <source>
        <dbReference type="PROSITE" id="PS50850"/>
    </source>
</evidence>
<dbReference type="Gene3D" id="1.20.1250.20">
    <property type="entry name" value="MFS general substrate transporter like domains"/>
    <property type="match status" value="1"/>
</dbReference>
<keyword evidence="8" id="KW-1185">Reference proteome</keyword>
<evidence type="ECO:0000256" key="5">
    <source>
        <dbReference type="SAM" id="Phobius"/>
    </source>
</evidence>
<proteinExistence type="predicted"/>
<organism evidence="7 8">
    <name type="scientific">Porites lobata</name>
    <dbReference type="NCBI Taxonomy" id="104759"/>
    <lineage>
        <taxon>Eukaryota</taxon>
        <taxon>Metazoa</taxon>
        <taxon>Cnidaria</taxon>
        <taxon>Anthozoa</taxon>
        <taxon>Hexacorallia</taxon>
        <taxon>Scleractinia</taxon>
        <taxon>Fungiina</taxon>
        <taxon>Poritidae</taxon>
        <taxon>Porites</taxon>
    </lineage>
</organism>